<evidence type="ECO:0000313" key="2">
    <source>
        <dbReference type="EMBL" id="VDK49347.1"/>
    </source>
</evidence>
<evidence type="ECO:0000313" key="4">
    <source>
        <dbReference type="WBParaSite" id="GPUH_0000516001-mRNA-1"/>
    </source>
</evidence>
<proteinExistence type="predicted"/>
<name>A0A183D8W2_9BILA</name>
<organism evidence="4">
    <name type="scientific">Gongylonema pulchrum</name>
    <dbReference type="NCBI Taxonomy" id="637853"/>
    <lineage>
        <taxon>Eukaryota</taxon>
        <taxon>Metazoa</taxon>
        <taxon>Ecdysozoa</taxon>
        <taxon>Nematoda</taxon>
        <taxon>Chromadorea</taxon>
        <taxon>Rhabditida</taxon>
        <taxon>Spirurina</taxon>
        <taxon>Spiruromorpha</taxon>
        <taxon>Spiruroidea</taxon>
        <taxon>Gongylonematidae</taxon>
        <taxon>Gongylonema</taxon>
    </lineage>
</organism>
<protein>
    <submittedName>
        <fullName evidence="4">Transposase</fullName>
    </submittedName>
</protein>
<reference evidence="2 3" key="2">
    <citation type="submission" date="2018-11" db="EMBL/GenBank/DDBJ databases">
        <authorList>
            <consortium name="Pathogen Informatics"/>
        </authorList>
    </citation>
    <scope>NUCLEOTIDE SEQUENCE [LARGE SCALE GENOMIC DNA]</scope>
</reference>
<keyword evidence="3" id="KW-1185">Reference proteome</keyword>
<accession>A0A183D8W2</accession>
<dbReference type="Pfam" id="PF25373">
    <property type="entry name" value="SBNO"/>
    <property type="match status" value="1"/>
</dbReference>
<dbReference type="WBParaSite" id="GPUH_0000516001-mRNA-1">
    <property type="protein sequence ID" value="GPUH_0000516001-mRNA-1"/>
    <property type="gene ID" value="GPUH_0000516001"/>
</dbReference>
<sequence length="67" mass="7560">MGRKAAALVYGIGKKRLDTGARLFCVTRPSTGRSAKLETFDEISKRFQPSTPEETGKIWNDQFEGYF</sequence>
<gene>
    <name evidence="2" type="ORF">GPUH_LOCUS5153</name>
</gene>
<dbReference type="AlphaFoldDB" id="A0A183D8W2"/>
<dbReference type="InterPro" id="IPR057332">
    <property type="entry name" value="SBNO_a/b_dom"/>
</dbReference>
<dbReference type="EMBL" id="UYRT01010555">
    <property type="protein sequence ID" value="VDK49347.1"/>
    <property type="molecule type" value="Genomic_DNA"/>
</dbReference>
<evidence type="ECO:0000259" key="1">
    <source>
        <dbReference type="Pfam" id="PF25373"/>
    </source>
</evidence>
<evidence type="ECO:0000313" key="3">
    <source>
        <dbReference type="Proteomes" id="UP000271098"/>
    </source>
</evidence>
<dbReference type="Proteomes" id="UP000271098">
    <property type="component" value="Unassembled WGS sequence"/>
</dbReference>
<reference evidence="4" key="1">
    <citation type="submission" date="2016-06" db="UniProtKB">
        <authorList>
            <consortium name="WormBaseParasite"/>
        </authorList>
    </citation>
    <scope>IDENTIFICATION</scope>
</reference>
<feature type="domain" description="SBNO alpha/beta" evidence="1">
    <location>
        <begin position="3"/>
        <end position="64"/>
    </location>
</feature>